<dbReference type="Pfam" id="PF00135">
    <property type="entry name" value="COesterase"/>
    <property type="match status" value="1"/>
</dbReference>
<evidence type="ECO:0000313" key="7">
    <source>
        <dbReference type="EMBL" id="JAS58353.1"/>
    </source>
</evidence>
<feature type="chain" id="PRO_5008447236" description="Carboxylic ester hydrolase" evidence="5">
    <location>
        <begin position="32"/>
        <end position="569"/>
    </location>
</feature>
<dbReference type="InterPro" id="IPR019826">
    <property type="entry name" value="Carboxylesterase_B_AS"/>
</dbReference>
<keyword evidence="3 5" id="KW-0378">Hydrolase</keyword>
<evidence type="ECO:0000259" key="6">
    <source>
        <dbReference type="Pfam" id="PF00135"/>
    </source>
</evidence>
<protein>
    <recommendedName>
        <fullName evidence="5">Carboxylic ester hydrolase</fullName>
        <ecNumber evidence="5">3.1.1.-</ecNumber>
    </recommendedName>
</protein>
<organism evidence="7">
    <name type="scientific">Cuerna arida</name>
    <dbReference type="NCBI Taxonomy" id="1464854"/>
    <lineage>
        <taxon>Eukaryota</taxon>
        <taxon>Metazoa</taxon>
        <taxon>Ecdysozoa</taxon>
        <taxon>Arthropoda</taxon>
        <taxon>Hexapoda</taxon>
        <taxon>Insecta</taxon>
        <taxon>Pterygota</taxon>
        <taxon>Neoptera</taxon>
        <taxon>Paraneoptera</taxon>
        <taxon>Hemiptera</taxon>
        <taxon>Auchenorrhyncha</taxon>
        <taxon>Membracoidea</taxon>
        <taxon>Cicadellidae</taxon>
        <taxon>Cicadellinae</taxon>
        <taxon>Proconiini</taxon>
        <taxon>Cuerna</taxon>
    </lineage>
</organism>
<proteinExistence type="inferred from homology"/>
<dbReference type="Gene3D" id="3.40.50.1820">
    <property type="entry name" value="alpha/beta hydrolase"/>
    <property type="match status" value="1"/>
</dbReference>
<evidence type="ECO:0000256" key="4">
    <source>
        <dbReference type="ARBA" id="ARBA00023180"/>
    </source>
</evidence>
<keyword evidence="2" id="KW-0719">Serine esterase</keyword>
<dbReference type="SUPFAM" id="SSF53474">
    <property type="entry name" value="alpha/beta-Hydrolases"/>
    <property type="match status" value="1"/>
</dbReference>
<keyword evidence="4" id="KW-0325">Glycoprotein</keyword>
<name>A0A1B6G7U2_9HEMI</name>
<accession>A0A1B6G7U2</accession>
<evidence type="ECO:0000256" key="5">
    <source>
        <dbReference type="RuleBase" id="RU361235"/>
    </source>
</evidence>
<dbReference type="EC" id="3.1.1.-" evidence="5"/>
<evidence type="ECO:0000256" key="2">
    <source>
        <dbReference type="ARBA" id="ARBA00022487"/>
    </source>
</evidence>
<dbReference type="GO" id="GO:0052689">
    <property type="term" value="F:carboxylic ester hydrolase activity"/>
    <property type="evidence" value="ECO:0007669"/>
    <property type="project" value="UniProtKB-KW"/>
</dbReference>
<keyword evidence="5" id="KW-0732">Signal</keyword>
<comment type="similarity">
    <text evidence="1 5">Belongs to the type-B carboxylesterase/lipase family.</text>
</comment>
<dbReference type="PROSITE" id="PS00122">
    <property type="entry name" value="CARBOXYLESTERASE_B_1"/>
    <property type="match status" value="1"/>
</dbReference>
<feature type="domain" description="Carboxylesterase type B" evidence="6">
    <location>
        <begin position="41"/>
        <end position="555"/>
    </location>
</feature>
<evidence type="ECO:0000256" key="1">
    <source>
        <dbReference type="ARBA" id="ARBA00005964"/>
    </source>
</evidence>
<dbReference type="InterPro" id="IPR002018">
    <property type="entry name" value="CarbesteraseB"/>
</dbReference>
<dbReference type="PANTHER" id="PTHR43142:SF1">
    <property type="entry name" value="CARBOXYLIC ESTER HYDROLASE"/>
    <property type="match status" value="1"/>
</dbReference>
<dbReference type="AlphaFoldDB" id="A0A1B6G7U2"/>
<gene>
    <name evidence="7" type="ORF">g.16217</name>
</gene>
<dbReference type="EMBL" id="GECZ01011416">
    <property type="protein sequence ID" value="JAS58353.1"/>
    <property type="molecule type" value="Transcribed_RNA"/>
</dbReference>
<dbReference type="PANTHER" id="PTHR43142">
    <property type="entry name" value="CARBOXYLIC ESTER HYDROLASE"/>
    <property type="match status" value="1"/>
</dbReference>
<dbReference type="InterPro" id="IPR029058">
    <property type="entry name" value="AB_hydrolase_fold"/>
</dbReference>
<reference evidence="7" key="1">
    <citation type="submission" date="2015-11" db="EMBL/GenBank/DDBJ databases">
        <title>De novo transcriptome assembly of four potential Pierce s Disease insect vectors from Arizona vineyards.</title>
        <authorList>
            <person name="Tassone E.E."/>
        </authorList>
    </citation>
    <scope>NUCLEOTIDE SEQUENCE</scope>
</reference>
<sequence>VYCLHLQTVCVRRSAEMVACTLLQLLALCWAAEALFPEPVMVRTAQGRLKGGKMETYTGKPFFAFRGVRYAEAPMGDYRFKPPVPVRPWGEEIREAVADGPVCPQKSAEYFGPSSSEDCLFLNVYSKELSSNAKHPVMVYLHAGGYAVVTGNSKWEGPQYLLEKDIVLVTINYRLGALGFVSTNDSILPGNYGMKDQVEALKWVKENILSFGGDPDRVTLFGYSAGGASVILHMVSPLSKGLFHRAIAMSGSATSGWAINRDPLNLASRLTHNLGCPSSDSRLIYACLMKHSAEEIVNATVQIKDFEFTPIALFAPVVEEGPDAFLTADPFQLLKTRQFSEVPLVLGATKNEFAARGYDVLLNETLTEEFNDKFDTIAPVEFMYERKGEKSRAISAAIRKFYVNNQPISNRTRTRFMEIYSDSLTTFSVVQTARLIAMKSSQPVYLYLFDYAGTYSHRYIPGTQKPLGVAHHDDLIYLFYISALFPEFNATDKDAVMVRTLTSIWTNFAATGVPTVPCKTTVWQPLGKGKDRYLRLGRCPEMVSGLFFPHRMDFWNTQFPLSGPHQQYY</sequence>
<feature type="signal peptide" evidence="5">
    <location>
        <begin position="1"/>
        <end position="31"/>
    </location>
</feature>
<feature type="non-terminal residue" evidence="7">
    <location>
        <position position="1"/>
    </location>
</feature>
<evidence type="ECO:0000256" key="3">
    <source>
        <dbReference type="ARBA" id="ARBA00022801"/>
    </source>
</evidence>